<keyword evidence="3 4" id="KW-0949">S-adenosyl-L-methionine</keyword>
<dbReference type="Gene3D" id="3.40.50.150">
    <property type="entry name" value="Vaccinia Virus protein VP39"/>
    <property type="match status" value="1"/>
</dbReference>
<dbReference type="Proteomes" id="UP000186817">
    <property type="component" value="Unassembled WGS sequence"/>
</dbReference>
<dbReference type="OMA" id="CISREHA"/>
<dbReference type="EMBL" id="LSRX01001059">
    <property type="protein sequence ID" value="OLP84204.1"/>
    <property type="molecule type" value="Genomic_DNA"/>
</dbReference>
<dbReference type="PANTHER" id="PTHR46098:SF1">
    <property type="entry name" value="TRNA (CYTOSINE(38)-C(5))-METHYLTRANSFERASE"/>
    <property type="match status" value="1"/>
</dbReference>
<evidence type="ECO:0000313" key="5">
    <source>
        <dbReference type="EMBL" id="OLP84204.1"/>
    </source>
</evidence>
<dbReference type="AlphaFoldDB" id="A0A1Q9CMQ8"/>
<protein>
    <submittedName>
        <fullName evidence="5">Modification methylase NgoBI</fullName>
    </submittedName>
</protein>
<comment type="similarity">
    <text evidence="4">Belongs to the class I-like SAM-binding methyltransferase superfamily. C5-methyltransferase family.</text>
</comment>
<dbReference type="SUPFAM" id="SSF53335">
    <property type="entry name" value="S-adenosyl-L-methionine-dependent methyltransferases"/>
    <property type="match status" value="1"/>
</dbReference>
<proteinExistence type="inferred from homology"/>
<dbReference type="InterPro" id="IPR018117">
    <property type="entry name" value="C5_DNA_meth_AS"/>
</dbReference>
<dbReference type="GO" id="GO:0032259">
    <property type="term" value="P:methylation"/>
    <property type="evidence" value="ECO:0007669"/>
    <property type="project" value="UniProtKB-KW"/>
</dbReference>
<dbReference type="OrthoDB" id="408562at2759"/>
<keyword evidence="1 4" id="KW-0489">Methyltransferase</keyword>
<dbReference type="Pfam" id="PF00145">
    <property type="entry name" value="DNA_methylase"/>
    <property type="match status" value="1"/>
</dbReference>
<gene>
    <name evidence="5" type="primary">ngoBIM</name>
    <name evidence="5" type="ORF">AK812_SmicGene34954</name>
</gene>
<sequence>MEGWLLWAGRACWQGYSAASSPMTFAAKRVPKRKLKGQMAKSILEKIKKLKGADNAQGEDKCLFESEDEGGEETATPDGGSVVLRSVVLRRTFYKHLQQELCPRLPEPLRVPNPTTSLAVGSCCSGWCAELFACEMLSLDFRPVFGCDLLPAAQAVSEALFDHEFWFGDCMEEAFLQAPHVDIFLAGLPCQPWSRLGPSRGFEDDRGLLMLPVIRWMSARRPKVAIFEQVASMLTRHPREFAFFLELLLQIKHRGRPAYIVTYETLNCRFHGYLPQNRERTFVVCISREHAVAEMSWPTRVPMLPLSSVIDADTEPVLEDFPGQLPSNATCRRNVLSVYEKILEEGRDPLEQELVINMHGSEPHSNEGYSPCLTHSRAAAGGFWLSWRQRQMTSAEVCRLQGVDMCRIPFDLASERQIRQLAGNSIPVPLLARVLQAALEAAGLV</sequence>
<dbReference type="InterPro" id="IPR029063">
    <property type="entry name" value="SAM-dependent_MTases_sf"/>
</dbReference>
<dbReference type="PANTHER" id="PTHR46098">
    <property type="entry name" value="TRNA (CYTOSINE(38)-C(5))-METHYLTRANSFERASE"/>
    <property type="match status" value="1"/>
</dbReference>
<evidence type="ECO:0000256" key="3">
    <source>
        <dbReference type="ARBA" id="ARBA00022691"/>
    </source>
</evidence>
<evidence type="ECO:0000256" key="1">
    <source>
        <dbReference type="ARBA" id="ARBA00022603"/>
    </source>
</evidence>
<name>A0A1Q9CMQ8_SYMMI</name>
<feature type="active site" evidence="4">
    <location>
        <position position="190"/>
    </location>
</feature>
<evidence type="ECO:0000256" key="2">
    <source>
        <dbReference type="ARBA" id="ARBA00022679"/>
    </source>
</evidence>
<reference evidence="5 6" key="1">
    <citation type="submission" date="2016-02" db="EMBL/GenBank/DDBJ databases">
        <title>Genome analysis of coral dinoflagellate symbionts highlights evolutionary adaptations to a symbiotic lifestyle.</title>
        <authorList>
            <person name="Aranda M."/>
            <person name="Li Y."/>
            <person name="Liew Y.J."/>
            <person name="Baumgarten S."/>
            <person name="Simakov O."/>
            <person name="Wilson M."/>
            <person name="Piel J."/>
            <person name="Ashoor H."/>
            <person name="Bougouffa S."/>
            <person name="Bajic V.B."/>
            <person name="Ryu T."/>
            <person name="Ravasi T."/>
            <person name="Bayer T."/>
            <person name="Micklem G."/>
            <person name="Kim H."/>
            <person name="Bhak J."/>
            <person name="Lajeunesse T.C."/>
            <person name="Voolstra C.R."/>
        </authorList>
    </citation>
    <scope>NUCLEOTIDE SEQUENCE [LARGE SCALE GENOMIC DNA]</scope>
    <source>
        <strain evidence="5 6">CCMP2467</strain>
    </source>
</reference>
<dbReference type="PROSITE" id="PS51679">
    <property type="entry name" value="SAM_MT_C5"/>
    <property type="match status" value="1"/>
</dbReference>
<keyword evidence="2 4" id="KW-0808">Transferase</keyword>
<dbReference type="PROSITE" id="PS00094">
    <property type="entry name" value="C5_MTASE_1"/>
    <property type="match status" value="1"/>
</dbReference>
<dbReference type="InterPro" id="IPR001525">
    <property type="entry name" value="C5_MeTfrase"/>
</dbReference>
<accession>A0A1Q9CMQ8</accession>
<dbReference type="GO" id="GO:0008168">
    <property type="term" value="F:methyltransferase activity"/>
    <property type="evidence" value="ECO:0007669"/>
    <property type="project" value="UniProtKB-KW"/>
</dbReference>
<evidence type="ECO:0000313" key="6">
    <source>
        <dbReference type="Proteomes" id="UP000186817"/>
    </source>
</evidence>
<organism evidence="5 6">
    <name type="scientific">Symbiodinium microadriaticum</name>
    <name type="common">Dinoflagellate</name>
    <name type="synonym">Zooxanthella microadriatica</name>
    <dbReference type="NCBI Taxonomy" id="2951"/>
    <lineage>
        <taxon>Eukaryota</taxon>
        <taxon>Sar</taxon>
        <taxon>Alveolata</taxon>
        <taxon>Dinophyceae</taxon>
        <taxon>Suessiales</taxon>
        <taxon>Symbiodiniaceae</taxon>
        <taxon>Symbiodinium</taxon>
    </lineage>
</organism>
<evidence type="ECO:0000256" key="4">
    <source>
        <dbReference type="PROSITE-ProRule" id="PRU01016"/>
    </source>
</evidence>
<comment type="caution">
    <text evidence="5">The sequence shown here is derived from an EMBL/GenBank/DDBJ whole genome shotgun (WGS) entry which is preliminary data.</text>
</comment>
<dbReference type="InterPro" id="IPR050750">
    <property type="entry name" value="C5-MTase"/>
</dbReference>
<keyword evidence="6" id="KW-1185">Reference proteome</keyword>